<dbReference type="RefSeq" id="WP_152552291.1">
    <property type="nucleotide sequence ID" value="NZ_AYXG01000210.1"/>
</dbReference>
<dbReference type="eggNOG" id="ENOG5033WCC">
    <property type="taxonomic scope" value="Bacteria"/>
</dbReference>
<keyword evidence="2" id="KW-1185">Reference proteome</keyword>
<dbReference type="Proteomes" id="UP000019277">
    <property type="component" value="Unassembled WGS sequence"/>
</dbReference>
<dbReference type="OrthoDB" id="4981820at2"/>
<accession>W7IZ05</accession>
<comment type="caution">
    <text evidence="1">The sequence shown here is derived from an EMBL/GenBank/DDBJ whole genome shotgun (WGS) entry which is preliminary data.</text>
</comment>
<evidence type="ECO:0000313" key="1">
    <source>
        <dbReference type="EMBL" id="EWC59269.1"/>
    </source>
</evidence>
<dbReference type="STRING" id="909613.UO65_5426"/>
<gene>
    <name evidence="1" type="ORF">UO65_5426</name>
</gene>
<dbReference type="EMBL" id="AYXG01000210">
    <property type="protein sequence ID" value="EWC59269.1"/>
    <property type="molecule type" value="Genomic_DNA"/>
</dbReference>
<name>W7IZ05_9PSEU</name>
<proteinExistence type="predicted"/>
<protein>
    <submittedName>
        <fullName evidence="1">Uncharacterized protein</fullName>
    </submittedName>
</protein>
<dbReference type="AlphaFoldDB" id="W7IZ05"/>
<reference evidence="1 2" key="1">
    <citation type="journal article" date="2014" name="Genome Announc.">
        <title>Draft Genome Sequence of the Antitrypanosomally Active Sponge-Associated Bacterium Actinokineospora sp. Strain EG49.</title>
        <authorList>
            <person name="Harjes J."/>
            <person name="Ryu T."/>
            <person name="Abdelmohsen U.R."/>
            <person name="Moitinho-Silva L."/>
            <person name="Horn H."/>
            <person name="Ravasi T."/>
            <person name="Hentschel U."/>
        </authorList>
    </citation>
    <scope>NUCLEOTIDE SEQUENCE [LARGE SCALE GENOMIC DNA]</scope>
    <source>
        <strain evidence="1 2">EG49</strain>
    </source>
</reference>
<organism evidence="1 2">
    <name type="scientific">Actinokineospora spheciospongiae</name>
    <dbReference type="NCBI Taxonomy" id="909613"/>
    <lineage>
        <taxon>Bacteria</taxon>
        <taxon>Bacillati</taxon>
        <taxon>Actinomycetota</taxon>
        <taxon>Actinomycetes</taxon>
        <taxon>Pseudonocardiales</taxon>
        <taxon>Pseudonocardiaceae</taxon>
        <taxon>Actinokineospora</taxon>
    </lineage>
</organism>
<sequence length="185" mass="19752">MAGGATKSIERVQVGDHVVATDPVTGVSYDRKVTTTWAHDNGTRPHSRANPHLPRAGRHIPLLVHNCGSESGHVVGKGDDPLVPELVEDINARYPGHVKAQGVTINGPDGKTLTDFDIVTGNAVVQVKSGNGKKALKQALATQEFTDYPVIAYVPDARGSVVKGLEKSGIMVTRDKEKLLQVLRP</sequence>
<evidence type="ECO:0000313" key="2">
    <source>
        <dbReference type="Proteomes" id="UP000019277"/>
    </source>
</evidence>